<evidence type="ECO:0000256" key="7">
    <source>
        <dbReference type="ARBA" id="ARBA00034617"/>
    </source>
</evidence>
<keyword evidence="5" id="KW-0067">ATP-binding</keyword>
<proteinExistence type="inferred from homology"/>
<dbReference type="RefSeq" id="WP_154426200.1">
    <property type="nucleotide sequence ID" value="NZ_VUNN01000020.1"/>
</dbReference>
<evidence type="ECO:0000256" key="9">
    <source>
        <dbReference type="ARBA" id="ARBA00048988"/>
    </source>
</evidence>
<sequence>MNQDKPLFVQSDKTMLLDVHSPRAEEARVRLSQFAELVKSPEHMHTYQVSNISIWNAAAMGKSYEDIISTLEDLSRFEIPQSLLFFIKDNLDRFGAIKLTPYDNDYHLLTVKGSLFKAQIISSKTLMAILQPFSEDSFLVPWYKRGEIKIQLIKLGFPTDDLIPLKKGEKLEINERDVTLSKKSFSLRPYQREAVQAFLGSRENEKGYGNIILPCGSGKTVVGIHAMCELKTHTLILCPNVTSVHQWKREILDKTDITEDMIGEYSGELKEVKPITIATYQILIYRTTESDEYKHFSLMTDHPWGLVIYDEVHMLPATCFKVTAEIQSMYRLGLTATLVREDHREAEVFSLVGPKRYDTPWSVLERQGFIAKAYCHEIRIPLSEEAAVEYATAKGAAGRYRIAAENPLKEKVVEELLNKHEGDRILIIAQYLDQLEKIKKRFGFPMITGSTGNKKRDELYDAFRSGKENVLIVSKVANYAIDLPDASVAIQLSGSFGSRQEEAQRLGRILRPKEKDSHFYTIVTKFTSEEDFAQNRQKFLAEQGYSYEIESPDM</sequence>
<dbReference type="InterPro" id="IPR006935">
    <property type="entry name" value="Helicase/UvrB_N"/>
</dbReference>
<evidence type="ECO:0000256" key="3">
    <source>
        <dbReference type="ARBA" id="ARBA00022801"/>
    </source>
</evidence>
<dbReference type="SUPFAM" id="SSF52540">
    <property type="entry name" value="P-loop containing nucleoside triphosphate hydrolases"/>
    <property type="match status" value="2"/>
</dbReference>
<accession>A0A7X2PEI3</accession>
<evidence type="ECO:0000256" key="6">
    <source>
        <dbReference type="ARBA" id="ARBA00023235"/>
    </source>
</evidence>
<dbReference type="AlphaFoldDB" id="A0A7X2PEI3"/>
<dbReference type="GO" id="GO:0043138">
    <property type="term" value="F:3'-5' DNA helicase activity"/>
    <property type="evidence" value="ECO:0007669"/>
    <property type="project" value="UniProtKB-EC"/>
</dbReference>
<dbReference type="InterPro" id="IPR027417">
    <property type="entry name" value="P-loop_NTPase"/>
</dbReference>
<keyword evidence="2" id="KW-0547">Nucleotide-binding</keyword>
<comment type="caution">
    <text evidence="12">The sequence shown here is derived from an EMBL/GenBank/DDBJ whole genome shotgun (WGS) entry which is preliminary data.</text>
</comment>
<dbReference type="PANTHER" id="PTHR11274">
    <property type="entry name" value="RAD25/XP-B DNA REPAIR HELICASE"/>
    <property type="match status" value="1"/>
</dbReference>
<dbReference type="GO" id="GO:0005524">
    <property type="term" value="F:ATP binding"/>
    <property type="evidence" value="ECO:0007669"/>
    <property type="project" value="UniProtKB-KW"/>
</dbReference>
<dbReference type="EC" id="5.6.2.4" evidence="8"/>
<dbReference type="GO" id="GO:0003677">
    <property type="term" value="F:DNA binding"/>
    <property type="evidence" value="ECO:0007669"/>
    <property type="project" value="InterPro"/>
</dbReference>
<comment type="catalytic activity">
    <reaction evidence="9">
        <text>ATP + H2O = ADP + phosphate + H(+)</text>
        <dbReference type="Rhea" id="RHEA:13065"/>
        <dbReference type="ChEBI" id="CHEBI:15377"/>
        <dbReference type="ChEBI" id="CHEBI:15378"/>
        <dbReference type="ChEBI" id="CHEBI:30616"/>
        <dbReference type="ChEBI" id="CHEBI:43474"/>
        <dbReference type="ChEBI" id="CHEBI:456216"/>
        <dbReference type="EC" id="5.6.2.4"/>
    </reaction>
</comment>
<dbReference type="PRINTS" id="PR00851">
    <property type="entry name" value="XRODRMPGMNTB"/>
</dbReference>
<dbReference type="Pfam" id="PF13625">
    <property type="entry name" value="Helicase_C_3"/>
    <property type="match status" value="1"/>
</dbReference>
<keyword evidence="3" id="KW-0378">Hydrolase</keyword>
<evidence type="ECO:0000313" key="12">
    <source>
        <dbReference type="EMBL" id="MSU06933.1"/>
    </source>
</evidence>
<evidence type="ECO:0000256" key="8">
    <source>
        <dbReference type="ARBA" id="ARBA00034808"/>
    </source>
</evidence>
<keyword evidence="6" id="KW-0413">Isomerase</keyword>
<dbReference type="Pfam" id="PF16203">
    <property type="entry name" value="ERCC3_RAD25_C"/>
    <property type="match status" value="1"/>
</dbReference>
<dbReference type="PROSITE" id="PS51192">
    <property type="entry name" value="HELICASE_ATP_BIND_1"/>
    <property type="match status" value="1"/>
</dbReference>
<feature type="domain" description="Helicase C-terminal" evidence="11">
    <location>
        <begin position="412"/>
        <end position="554"/>
    </location>
</feature>
<evidence type="ECO:0000259" key="11">
    <source>
        <dbReference type="PROSITE" id="PS51194"/>
    </source>
</evidence>
<evidence type="ECO:0000256" key="1">
    <source>
        <dbReference type="ARBA" id="ARBA00006637"/>
    </source>
</evidence>
<keyword evidence="4 12" id="KW-0347">Helicase</keyword>
<feature type="domain" description="Helicase ATP-binding" evidence="10">
    <location>
        <begin position="200"/>
        <end position="356"/>
    </location>
</feature>
<organism evidence="12 13">
    <name type="scientific">Bullifex porci</name>
    <dbReference type="NCBI Taxonomy" id="2606638"/>
    <lineage>
        <taxon>Bacteria</taxon>
        <taxon>Pseudomonadati</taxon>
        <taxon>Spirochaetota</taxon>
        <taxon>Spirochaetia</taxon>
        <taxon>Spirochaetales</taxon>
        <taxon>Spirochaetaceae</taxon>
        <taxon>Bullifex</taxon>
    </lineage>
</organism>
<dbReference type="SMART" id="SM00490">
    <property type="entry name" value="HELICc"/>
    <property type="match status" value="1"/>
</dbReference>
<evidence type="ECO:0000256" key="5">
    <source>
        <dbReference type="ARBA" id="ARBA00022840"/>
    </source>
</evidence>
<dbReference type="InterPro" id="IPR050615">
    <property type="entry name" value="ATP-dep_DNA_Helicase"/>
</dbReference>
<dbReference type="InterPro" id="IPR001650">
    <property type="entry name" value="Helicase_C-like"/>
</dbReference>
<evidence type="ECO:0000256" key="2">
    <source>
        <dbReference type="ARBA" id="ARBA00022741"/>
    </source>
</evidence>
<dbReference type="PANTHER" id="PTHR11274:SF0">
    <property type="entry name" value="GENERAL TRANSCRIPTION AND DNA REPAIR FACTOR IIH HELICASE SUBUNIT XPB"/>
    <property type="match status" value="1"/>
</dbReference>
<comment type="similarity">
    <text evidence="1">Belongs to the helicase family. RAD25/XPB subfamily.</text>
</comment>
<dbReference type="InterPro" id="IPR032830">
    <property type="entry name" value="XPB/Ssl2_N"/>
</dbReference>
<dbReference type="Pfam" id="PF04851">
    <property type="entry name" value="ResIII"/>
    <property type="match status" value="1"/>
</dbReference>
<dbReference type="NCBIfam" id="NF045503">
    <property type="entry name" value="repair_heli_XPB"/>
    <property type="match status" value="1"/>
</dbReference>
<dbReference type="InterPro" id="IPR032438">
    <property type="entry name" value="ERCC3_RAD25_C"/>
</dbReference>
<dbReference type="GO" id="GO:0016787">
    <property type="term" value="F:hydrolase activity"/>
    <property type="evidence" value="ECO:0007669"/>
    <property type="project" value="UniProtKB-KW"/>
</dbReference>
<dbReference type="Proteomes" id="UP000460549">
    <property type="component" value="Unassembled WGS sequence"/>
</dbReference>
<dbReference type="PROSITE" id="PS51194">
    <property type="entry name" value="HELICASE_CTER"/>
    <property type="match status" value="1"/>
</dbReference>
<comment type="catalytic activity">
    <reaction evidence="7">
        <text>Couples ATP hydrolysis with the unwinding of duplex DNA by translocating in the 3'-5' direction.</text>
        <dbReference type="EC" id="5.6.2.4"/>
    </reaction>
</comment>
<gene>
    <name evidence="12" type="ORF">FYJ80_09140</name>
</gene>
<dbReference type="Gene3D" id="3.40.50.300">
    <property type="entry name" value="P-loop containing nucleotide triphosphate hydrolases"/>
    <property type="match status" value="2"/>
</dbReference>
<name>A0A7X2PEI3_9SPIO</name>
<evidence type="ECO:0000313" key="13">
    <source>
        <dbReference type="Proteomes" id="UP000460549"/>
    </source>
</evidence>
<dbReference type="EMBL" id="VUNN01000020">
    <property type="protein sequence ID" value="MSU06933.1"/>
    <property type="molecule type" value="Genomic_DNA"/>
</dbReference>
<dbReference type="SMART" id="SM00487">
    <property type="entry name" value="DEXDc"/>
    <property type="match status" value="1"/>
</dbReference>
<evidence type="ECO:0000259" key="10">
    <source>
        <dbReference type="PROSITE" id="PS51192"/>
    </source>
</evidence>
<reference evidence="12 13" key="1">
    <citation type="submission" date="2019-08" db="EMBL/GenBank/DDBJ databases">
        <title>In-depth cultivation of the pig gut microbiome towards novel bacterial diversity and tailored functional studies.</title>
        <authorList>
            <person name="Wylensek D."/>
            <person name="Hitch T.C.A."/>
            <person name="Clavel T."/>
        </authorList>
    </citation>
    <scope>NUCLEOTIDE SEQUENCE [LARGE SCALE GENOMIC DNA]</scope>
    <source>
        <strain evidence="12 13">NM-380-WT-3C1</strain>
    </source>
</reference>
<dbReference type="CDD" id="cd18789">
    <property type="entry name" value="SF2_C_XPB"/>
    <property type="match status" value="1"/>
</dbReference>
<keyword evidence="13" id="KW-1185">Reference proteome</keyword>
<protein>
    <recommendedName>
        <fullName evidence="8">DNA 3'-5' helicase</fullName>
        <ecNumber evidence="8">5.6.2.4</ecNumber>
    </recommendedName>
</protein>
<dbReference type="InterPro" id="IPR014001">
    <property type="entry name" value="Helicase_ATP-bd"/>
</dbReference>
<evidence type="ECO:0000256" key="4">
    <source>
        <dbReference type="ARBA" id="ARBA00022806"/>
    </source>
</evidence>